<feature type="region of interest" description="Disordered" evidence="1">
    <location>
        <begin position="1088"/>
        <end position="1110"/>
    </location>
</feature>
<dbReference type="VEuPathDB" id="FungiDB:AB675_3976"/>
<reference evidence="2 3" key="1">
    <citation type="submission" date="2015-06" db="EMBL/GenBank/DDBJ databases">
        <title>Draft genome of the ant-associated black yeast Phialophora attae CBS 131958.</title>
        <authorList>
            <person name="Moreno L.F."/>
            <person name="Stielow B.J."/>
            <person name="de Hoog S."/>
            <person name="Vicente V.A."/>
            <person name="Weiss V.A."/>
            <person name="de Vries M."/>
            <person name="Cruz L.M."/>
            <person name="Souza E.M."/>
        </authorList>
    </citation>
    <scope>NUCLEOTIDE SEQUENCE [LARGE SCALE GENOMIC DNA]</scope>
    <source>
        <strain evidence="2 3">CBS 131958</strain>
    </source>
</reference>
<feature type="compositionally biased region" description="Polar residues" evidence="1">
    <location>
        <begin position="679"/>
        <end position="688"/>
    </location>
</feature>
<evidence type="ECO:0000313" key="2">
    <source>
        <dbReference type="EMBL" id="KPI37544.1"/>
    </source>
</evidence>
<sequence>MPKRWLSRNGRHNDRLVISSPKGPVLHDNSAFDFAFTDLHSQQLPVANSLSALPSTATEDARPTTSAGVIQRARKPLRIDILNNRPRSSDGTLSPVIAARIAKRRSSTGHDFIGVAFGSPSHPPMAFCNDNIDYNPTHFEHAFGAEGPFPEQRLQPAKWKKLGNLFRTRPGVAKGRSGGLRDDLESSHGPGPRHHWYKQHSVTADQARVPATIRVEHPQKVHDGSDPKTVLDLQPSPPMPASTAMRKQASLPRLDTQPPNLRTLPHSNSSSSLLARRSRTLENLKPGTWLRVSTDEESEAGDLPRSARRQTTPTMSKPPSIAGLTGSTNSPAASKYSLFPPTSNIVTGHSPLRGRLERAHTSPARLSPAQKQFPGSTCPAQQRRGVTNTDAPASAAVSSPEEHTASTTQTDRGPWSTKHSKESSTSSANTAEMEEIFFDIKSYRDSNGLEKNDLFEMTRPDSVQVSLARTRSKLTAAGRPSHLQHSMTHKRGQSSVASIVRGKTPQEDNQMRIEAEKLREIELRVQQEVQEKREKLLNGVPQIPTPNVNEGRFSVSTAIFDETIAAVEAMSAPTGPRSGTEVKKGGGGSEAGAQPTQSGFPKRTTSHTEQPSLSTKLLPPDPGMPNMRPTPSSKDKTATKIVPAAESGRTSSLGDQLLADKPERNARAPSPLPTKAVAETTSRRQATAVQKAREEHSLDLKRKPLPASSDVLVEKFKTASPQIGSQLTPLSATSVYSQSSQPSPSSGSQVSKTSLLSRVRKHDRPIEESPTIPQSPGPGKHNPNRATLKEKPPPVPEKDAKFIPISKFAAKSTIAKVEQRAFVASDVAARRSDWATQGTPNADRPTRPVRTQTLPSPKSPMFEQFSYKPSPKIAEAQKAKKSPQLKEALTVVQAKPAAEVSVARTVSLARKQSKRVNVATPKLEARRQEEEAKSKEKEQQQQTEHRYAADHQAIAPPRAAPPPAGLGLVMGDAVMPPSVSFHTKNDSTSSFDRNLERSKGPLNSNPSTPEYVLENPVEKAERERAQKAAIVEAAKARARARRRAESETREQKAGSTEEAVKQYRDSQGDEEKARWDLVDNARARAMSPLMVEGHRGHKPGVSMNVVVESA</sequence>
<feature type="compositionally biased region" description="Low complexity" evidence="1">
    <location>
        <begin position="261"/>
        <end position="275"/>
    </location>
</feature>
<proteinExistence type="predicted"/>
<dbReference type="OrthoDB" id="5404004at2759"/>
<feature type="compositionally biased region" description="Basic and acidic residues" evidence="1">
    <location>
        <begin position="787"/>
        <end position="800"/>
    </location>
</feature>
<dbReference type="Proteomes" id="UP000038010">
    <property type="component" value="Unassembled WGS sequence"/>
</dbReference>
<dbReference type="GeneID" id="28735956"/>
<feature type="compositionally biased region" description="Basic and acidic residues" evidence="1">
    <location>
        <begin position="1058"/>
        <end position="1074"/>
    </location>
</feature>
<name>A0A0N1NXL4_9EURO</name>
<feature type="compositionally biased region" description="Polar residues" evidence="1">
    <location>
        <begin position="719"/>
        <end position="730"/>
    </location>
</feature>
<feature type="compositionally biased region" description="Basic and acidic residues" evidence="1">
    <location>
        <begin position="1043"/>
        <end position="1052"/>
    </location>
</feature>
<feature type="compositionally biased region" description="Polar residues" evidence="1">
    <location>
        <begin position="980"/>
        <end position="992"/>
    </location>
</feature>
<comment type="caution">
    <text evidence="2">The sequence shown here is derived from an EMBL/GenBank/DDBJ whole genome shotgun (WGS) entry which is preliminary data.</text>
</comment>
<feature type="compositionally biased region" description="Basic and acidic residues" evidence="1">
    <location>
        <begin position="216"/>
        <end position="226"/>
    </location>
</feature>
<feature type="compositionally biased region" description="Polar residues" evidence="1">
    <location>
        <begin position="369"/>
        <end position="390"/>
    </location>
</feature>
<feature type="region of interest" description="Disordered" evidence="1">
    <location>
        <begin position="570"/>
        <end position="707"/>
    </location>
</feature>
<feature type="region of interest" description="Disordered" evidence="1">
    <location>
        <begin position="291"/>
        <end position="430"/>
    </location>
</feature>
<organism evidence="2 3">
    <name type="scientific">Cyphellophora attinorum</name>
    <dbReference type="NCBI Taxonomy" id="1664694"/>
    <lineage>
        <taxon>Eukaryota</taxon>
        <taxon>Fungi</taxon>
        <taxon>Dikarya</taxon>
        <taxon>Ascomycota</taxon>
        <taxon>Pezizomycotina</taxon>
        <taxon>Eurotiomycetes</taxon>
        <taxon>Chaetothyriomycetidae</taxon>
        <taxon>Chaetothyriales</taxon>
        <taxon>Cyphellophoraceae</taxon>
        <taxon>Cyphellophora</taxon>
    </lineage>
</organism>
<dbReference type="EMBL" id="LFJN01000023">
    <property type="protein sequence ID" value="KPI37544.1"/>
    <property type="molecule type" value="Genomic_DNA"/>
</dbReference>
<feature type="compositionally biased region" description="Basic and acidic residues" evidence="1">
    <location>
        <begin position="923"/>
        <end position="949"/>
    </location>
</feature>
<feature type="region of interest" description="Disordered" evidence="1">
    <location>
        <begin position="475"/>
        <end position="497"/>
    </location>
</feature>
<feature type="region of interest" description="Disordered" evidence="1">
    <location>
        <begin position="832"/>
        <end position="865"/>
    </location>
</feature>
<evidence type="ECO:0000313" key="3">
    <source>
        <dbReference type="Proteomes" id="UP000038010"/>
    </source>
</evidence>
<protein>
    <submittedName>
        <fullName evidence="2">Uncharacterized protein</fullName>
    </submittedName>
</protein>
<feature type="compositionally biased region" description="Basic and acidic residues" evidence="1">
    <location>
        <begin position="691"/>
        <end position="702"/>
    </location>
</feature>
<feature type="region of interest" description="Disordered" evidence="1">
    <location>
        <begin position="169"/>
        <end position="196"/>
    </location>
</feature>
<keyword evidence="3" id="KW-1185">Reference proteome</keyword>
<evidence type="ECO:0000256" key="1">
    <source>
        <dbReference type="SAM" id="MobiDB-lite"/>
    </source>
</evidence>
<feature type="region of interest" description="Disordered" evidence="1">
    <location>
        <begin position="1040"/>
        <end position="1074"/>
    </location>
</feature>
<dbReference type="RefSeq" id="XP_017997507.1">
    <property type="nucleotide sequence ID" value="XM_018144076.1"/>
</dbReference>
<gene>
    <name evidence="2" type="ORF">AB675_3976</name>
</gene>
<accession>A0A0N1NXL4</accession>
<feature type="compositionally biased region" description="Low complexity" evidence="1">
    <location>
        <begin position="731"/>
        <end position="754"/>
    </location>
</feature>
<feature type="compositionally biased region" description="Basic and acidic residues" evidence="1">
    <location>
        <begin position="1016"/>
        <end position="1026"/>
    </location>
</feature>
<feature type="region of interest" description="Disordered" evidence="1">
    <location>
        <begin position="719"/>
        <end position="800"/>
    </location>
</feature>
<feature type="region of interest" description="Disordered" evidence="1">
    <location>
        <begin position="909"/>
        <end position="1026"/>
    </location>
</feature>
<feature type="region of interest" description="Disordered" evidence="1">
    <location>
        <begin position="216"/>
        <end position="275"/>
    </location>
</feature>
<dbReference type="AlphaFoldDB" id="A0A0N1NXL4"/>